<dbReference type="SMART" id="SM01110">
    <property type="entry name" value="Cutinase"/>
    <property type="match status" value="1"/>
</dbReference>
<protein>
    <submittedName>
        <fullName evidence="4">Carbohydrate esterase family 5 protein</fullName>
    </submittedName>
</protein>
<proteinExistence type="predicted"/>
<dbReference type="PANTHER" id="PTHR33630">
    <property type="entry name" value="CUTINASE RV1984C-RELATED-RELATED"/>
    <property type="match status" value="1"/>
</dbReference>
<dbReference type="InterPro" id="IPR000675">
    <property type="entry name" value="Cutinase/axe"/>
</dbReference>
<dbReference type="EMBL" id="MU001748">
    <property type="protein sequence ID" value="KAF2800390.1"/>
    <property type="molecule type" value="Genomic_DNA"/>
</dbReference>
<organism evidence="4 5">
    <name type="scientific">Melanomma pulvis-pyrius CBS 109.77</name>
    <dbReference type="NCBI Taxonomy" id="1314802"/>
    <lineage>
        <taxon>Eukaryota</taxon>
        <taxon>Fungi</taxon>
        <taxon>Dikarya</taxon>
        <taxon>Ascomycota</taxon>
        <taxon>Pezizomycotina</taxon>
        <taxon>Dothideomycetes</taxon>
        <taxon>Pleosporomycetidae</taxon>
        <taxon>Pleosporales</taxon>
        <taxon>Melanommataceae</taxon>
        <taxon>Melanomma</taxon>
    </lineage>
</organism>
<keyword evidence="3" id="KW-0732">Signal</keyword>
<dbReference type="Proteomes" id="UP000799757">
    <property type="component" value="Unassembled WGS sequence"/>
</dbReference>
<dbReference type="OrthoDB" id="2586582at2759"/>
<feature type="signal peptide" evidence="3">
    <location>
        <begin position="1"/>
        <end position="18"/>
    </location>
</feature>
<dbReference type="GO" id="GO:0052689">
    <property type="term" value="F:carboxylic ester hydrolase activity"/>
    <property type="evidence" value="ECO:0007669"/>
    <property type="project" value="UniProtKB-ARBA"/>
</dbReference>
<accession>A0A6A6XVC6</accession>
<name>A0A6A6XVC6_9PLEO</name>
<evidence type="ECO:0000313" key="5">
    <source>
        <dbReference type="Proteomes" id="UP000799757"/>
    </source>
</evidence>
<sequence>MKATTAFFIILEAALALAQCEAPVPCTDATLLALEESDCQKHHIFVARGSDSGYPGHNGVLIRTICERLKDCGYENIVYPANSTAAGPDMWCKSAAIGARHAQEQLTSYSTRCPDSKLIVLGFSQGGSVALDALGGGGGTVFQCVQENNPALDRTKTPGSKIAAAVVFGAVVRTAGQPYTAVGTDRFKGGEDYNGTSPRSDAHLTGLNQYSDILRDYCNFGDPICAKGSTPEDVDQHLNYFELYTEEAAEWVIETVQRPLGLSSNVKSEATTSGAPKDTVSRAGKKLESFYGTVAVAVGISALSFCV</sequence>
<keyword evidence="5" id="KW-1185">Reference proteome</keyword>
<dbReference type="InterPro" id="IPR029058">
    <property type="entry name" value="AB_hydrolase_fold"/>
</dbReference>
<gene>
    <name evidence="4" type="ORF">K505DRAFT_263911</name>
</gene>
<dbReference type="Pfam" id="PF01083">
    <property type="entry name" value="Cutinase"/>
    <property type="match status" value="1"/>
</dbReference>
<feature type="chain" id="PRO_5025429930" evidence="3">
    <location>
        <begin position="19"/>
        <end position="307"/>
    </location>
</feature>
<dbReference type="SUPFAM" id="SSF53474">
    <property type="entry name" value="alpha/beta-Hydrolases"/>
    <property type="match status" value="1"/>
</dbReference>
<keyword evidence="2" id="KW-1015">Disulfide bond</keyword>
<keyword evidence="1" id="KW-0378">Hydrolase</keyword>
<evidence type="ECO:0000256" key="1">
    <source>
        <dbReference type="ARBA" id="ARBA00022801"/>
    </source>
</evidence>
<dbReference type="AlphaFoldDB" id="A0A6A6XVC6"/>
<dbReference type="PANTHER" id="PTHR33630:SF13">
    <property type="entry name" value="ACETYLXYLAN ESTERASE"/>
    <property type="match status" value="1"/>
</dbReference>
<evidence type="ECO:0000256" key="3">
    <source>
        <dbReference type="SAM" id="SignalP"/>
    </source>
</evidence>
<reference evidence="4" key="1">
    <citation type="journal article" date="2020" name="Stud. Mycol.">
        <title>101 Dothideomycetes genomes: a test case for predicting lifestyles and emergence of pathogens.</title>
        <authorList>
            <person name="Haridas S."/>
            <person name="Albert R."/>
            <person name="Binder M."/>
            <person name="Bloem J."/>
            <person name="Labutti K."/>
            <person name="Salamov A."/>
            <person name="Andreopoulos B."/>
            <person name="Baker S."/>
            <person name="Barry K."/>
            <person name="Bills G."/>
            <person name="Bluhm B."/>
            <person name="Cannon C."/>
            <person name="Castanera R."/>
            <person name="Culley D."/>
            <person name="Daum C."/>
            <person name="Ezra D."/>
            <person name="Gonzalez J."/>
            <person name="Henrissat B."/>
            <person name="Kuo A."/>
            <person name="Liang C."/>
            <person name="Lipzen A."/>
            <person name="Lutzoni F."/>
            <person name="Magnuson J."/>
            <person name="Mondo S."/>
            <person name="Nolan M."/>
            <person name="Ohm R."/>
            <person name="Pangilinan J."/>
            <person name="Park H.-J."/>
            <person name="Ramirez L."/>
            <person name="Alfaro M."/>
            <person name="Sun H."/>
            <person name="Tritt A."/>
            <person name="Yoshinaga Y."/>
            <person name="Zwiers L.-H."/>
            <person name="Turgeon B."/>
            <person name="Goodwin S."/>
            <person name="Spatafora J."/>
            <person name="Crous P."/>
            <person name="Grigoriev I."/>
        </authorList>
    </citation>
    <scope>NUCLEOTIDE SEQUENCE</scope>
    <source>
        <strain evidence="4">CBS 109.77</strain>
    </source>
</reference>
<evidence type="ECO:0000313" key="4">
    <source>
        <dbReference type="EMBL" id="KAF2800390.1"/>
    </source>
</evidence>
<dbReference type="Gene3D" id="3.40.50.1820">
    <property type="entry name" value="alpha/beta hydrolase"/>
    <property type="match status" value="1"/>
</dbReference>
<evidence type="ECO:0000256" key="2">
    <source>
        <dbReference type="ARBA" id="ARBA00023157"/>
    </source>
</evidence>